<keyword evidence="3" id="KW-1185">Reference proteome</keyword>
<dbReference type="AlphaFoldDB" id="A0A1I4X4Q2"/>
<evidence type="ECO:0000256" key="1">
    <source>
        <dbReference type="SAM" id="Phobius"/>
    </source>
</evidence>
<keyword evidence="1" id="KW-0472">Membrane</keyword>
<evidence type="ECO:0000313" key="3">
    <source>
        <dbReference type="Proteomes" id="UP000198575"/>
    </source>
</evidence>
<keyword evidence="1" id="KW-0812">Transmembrane</keyword>
<gene>
    <name evidence="2" type="ORF">SAMN05216289_107134</name>
</gene>
<feature type="transmembrane region" description="Helical" evidence="1">
    <location>
        <begin position="97"/>
        <end position="118"/>
    </location>
</feature>
<protein>
    <recommendedName>
        <fullName evidence="4">Tetratricopeptide repeat-containing protein</fullName>
    </recommendedName>
</protein>
<keyword evidence="1" id="KW-1133">Transmembrane helix</keyword>
<feature type="transmembrane region" description="Helical" evidence="1">
    <location>
        <begin position="18"/>
        <end position="35"/>
    </location>
</feature>
<evidence type="ECO:0000313" key="2">
    <source>
        <dbReference type="EMBL" id="SFN20632.1"/>
    </source>
</evidence>
<reference evidence="2 3" key="1">
    <citation type="submission" date="2016-10" db="EMBL/GenBank/DDBJ databases">
        <authorList>
            <person name="de Groot N.N."/>
        </authorList>
    </citation>
    <scope>NUCLEOTIDE SEQUENCE [LARGE SCALE GENOMIC DNA]</scope>
    <source>
        <strain evidence="2 3">CGMCC 1.7659</strain>
    </source>
</reference>
<feature type="non-terminal residue" evidence="2">
    <location>
        <position position="1"/>
    </location>
</feature>
<proteinExistence type="predicted"/>
<dbReference type="Proteomes" id="UP000198575">
    <property type="component" value="Unassembled WGS sequence"/>
</dbReference>
<dbReference type="EMBL" id="FOVF01000007">
    <property type="protein sequence ID" value="SFN20632.1"/>
    <property type="molecule type" value="Genomic_DNA"/>
</dbReference>
<sequence length="342" mass="37331">TLYHDDISISQGLFDPPTTFAALAAIAGLIGLAFWQRTRRPLFALGIFWFFGGHVLTATVIPLMLAFEHRNYFPSVGLLLAVASLLVLEGPRLRARIVALGVTSLFAFYAFTTALRALEWSTPLTLAATDAAKRPDSSAAQYEYALVLLRSTKDGDPEPMRRKAFAILEEMSARPNTDAVLSQLLIVASADRGLPIKDGWWETLISKLGERPVSSVDVSALGGLMACFENGVCSVDVAHLDRAFKAATRHPGGYAQLFSLYGQFAFNYLKDSDLAEEQTRLAIRQAPSDIETRANLVKLLVARGKKGEANSALNELRAFNHFGLLDSKVAELRSAIEALESK</sequence>
<evidence type="ECO:0008006" key="4">
    <source>
        <dbReference type="Google" id="ProtNLM"/>
    </source>
</evidence>
<name>A0A1I4X4Q2_9GAMM</name>
<feature type="transmembrane region" description="Helical" evidence="1">
    <location>
        <begin position="72"/>
        <end position="90"/>
    </location>
</feature>
<accession>A0A1I4X4Q2</accession>
<feature type="transmembrane region" description="Helical" evidence="1">
    <location>
        <begin position="42"/>
        <end position="66"/>
    </location>
</feature>
<dbReference type="STRING" id="578942.SAMN05216289_107134"/>
<organism evidence="2 3">
    <name type="scientific">Dokdonella immobilis</name>
    <dbReference type="NCBI Taxonomy" id="578942"/>
    <lineage>
        <taxon>Bacteria</taxon>
        <taxon>Pseudomonadati</taxon>
        <taxon>Pseudomonadota</taxon>
        <taxon>Gammaproteobacteria</taxon>
        <taxon>Lysobacterales</taxon>
        <taxon>Rhodanobacteraceae</taxon>
        <taxon>Dokdonella</taxon>
    </lineage>
</organism>